<protein>
    <submittedName>
        <fullName evidence="3">Uncharacterized protein</fullName>
    </submittedName>
</protein>
<evidence type="ECO:0000256" key="1">
    <source>
        <dbReference type="SAM" id="Coils"/>
    </source>
</evidence>
<evidence type="ECO:0000313" key="3">
    <source>
        <dbReference type="EMBL" id="NRN92435.1"/>
    </source>
</evidence>
<feature type="compositionally biased region" description="Basic residues" evidence="2">
    <location>
        <begin position="1"/>
        <end position="14"/>
    </location>
</feature>
<dbReference type="AlphaFoldDB" id="A0A9Q5G8L0"/>
<feature type="compositionally biased region" description="Basic and acidic residues" evidence="2">
    <location>
        <begin position="169"/>
        <end position="181"/>
    </location>
</feature>
<feature type="region of interest" description="Disordered" evidence="2">
    <location>
        <begin position="1"/>
        <end position="24"/>
    </location>
</feature>
<name>A0A9Q5G8L0_LACHE</name>
<dbReference type="InterPro" id="IPR036234">
    <property type="entry name" value="SA_I/II_PAC_V_sf"/>
</dbReference>
<feature type="compositionally biased region" description="Polar residues" evidence="2">
    <location>
        <begin position="150"/>
        <end position="163"/>
    </location>
</feature>
<keyword evidence="1" id="KW-0175">Coiled coil</keyword>
<dbReference type="Proteomes" id="UP000601587">
    <property type="component" value="Unassembled WGS sequence"/>
</dbReference>
<evidence type="ECO:0000313" key="4">
    <source>
        <dbReference type="Proteomes" id="UP000601587"/>
    </source>
</evidence>
<comment type="caution">
    <text evidence="3">The sequence shown here is derived from an EMBL/GenBank/DDBJ whole genome shotgun (WGS) entry which is preliminary data.</text>
</comment>
<organism evidence="3 4">
    <name type="scientific">Lactobacillus helveticus</name>
    <name type="common">Lactobacillus suntoryeus</name>
    <dbReference type="NCBI Taxonomy" id="1587"/>
    <lineage>
        <taxon>Bacteria</taxon>
        <taxon>Bacillati</taxon>
        <taxon>Bacillota</taxon>
        <taxon>Bacilli</taxon>
        <taxon>Lactobacillales</taxon>
        <taxon>Lactobacillaceae</taxon>
        <taxon>Lactobacillus</taxon>
    </lineage>
</organism>
<reference evidence="3" key="1">
    <citation type="submission" date="2019-09" db="EMBL/GenBank/DDBJ databases">
        <title>Comparative genomic analysis of Lactobacillus helveticus.</title>
        <authorList>
            <person name="Zhang H."/>
            <person name="Chen Y."/>
            <person name="Zhong Z."/>
        </authorList>
    </citation>
    <scope>NUCLEOTIDE SEQUENCE</scope>
    <source>
        <strain evidence="3">IMAU50013</strain>
    </source>
</reference>
<dbReference type="SUPFAM" id="SSF74914">
    <property type="entry name" value="V-region of surface antigen I/II (SA I/II, PAC)"/>
    <property type="match status" value="1"/>
</dbReference>
<dbReference type="EMBL" id="WCGB01000072">
    <property type="protein sequence ID" value="NRN92435.1"/>
    <property type="molecule type" value="Genomic_DNA"/>
</dbReference>
<gene>
    <name evidence="3" type="ORF">IMAU50013_02001</name>
</gene>
<accession>A0A9Q5G8L0</accession>
<feature type="region of interest" description="Disordered" evidence="2">
    <location>
        <begin position="68"/>
        <end position="181"/>
    </location>
</feature>
<proteinExistence type="predicted"/>
<sequence>MTAKKNFNKKKINKNRKELTPKAKKAAVGTASVLLGASLMGNAKPIKKIVGGKREDDISLVVKADTIEGTEESSDVITSAGQEDQVAETETMPVEEETTVNDDTQTSAVAEQVDDEVVAEPQDDTTTVETDAVPASDGQTETQETETNTPVSATTNVDDQNQDIAVGEPPRDEEGKDPTHNELVDKVEQTNKDSETEIHNAVNDLLSTIDDAYKAGLTITSTGETKEFHATAANIDDVINQLKDYNADQIKEVTEKIKNQIEQYQSDLNKYEEAKAAYIAELMKLGLWDEKSHTDPDTISQDLVLDKTDQTIVSVETMDKNHVQESNGSILGFLDKLYTVSGDVEGDLQQQRC</sequence>
<feature type="compositionally biased region" description="Acidic residues" evidence="2">
    <location>
        <begin position="112"/>
        <end position="123"/>
    </location>
</feature>
<evidence type="ECO:0000256" key="2">
    <source>
        <dbReference type="SAM" id="MobiDB-lite"/>
    </source>
</evidence>
<feature type="coiled-coil region" evidence="1">
    <location>
        <begin position="247"/>
        <end position="281"/>
    </location>
</feature>
<dbReference type="RefSeq" id="WP_080553179.1">
    <property type="nucleotide sequence ID" value="NZ_CP150826.1"/>
</dbReference>
<feature type="compositionally biased region" description="Low complexity" evidence="2">
    <location>
        <begin position="139"/>
        <end position="149"/>
    </location>
</feature>